<accession>A0A482ETF2</accession>
<geneLocation type="plasmid" evidence="1">
    <name>pSa1423-160k</name>
</geneLocation>
<sequence>MQLRYLHNSGQGSGVMNNAGGDHSQAAIMDFARGHSVRPVGTQFIGKTDFCVFCIYSISDGQSYNKTGYSTKILFQRLSQGWQQFKVYRQQVKLIIATTFYACVGARKGQQFWLKGMLRQGMILPGSTA</sequence>
<protein>
    <submittedName>
        <fullName evidence="1">Uncharacterized protein</fullName>
    </submittedName>
</protein>
<gene>
    <name evidence="1" type="ORF">NNIBIDOC_00169</name>
</gene>
<dbReference type="RefSeq" id="WP_225312236.1">
    <property type="nucleotide sequence ID" value="NZ_MK356558.1"/>
</dbReference>
<dbReference type="EMBL" id="MK356558">
    <property type="protein sequence ID" value="QBM91498.1"/>
    <property type="molecule type" value="Genomic_DNA"/>
</dbReference>
<keyword evidence="1" id="KW-0614">Plasmid</keyword>
<organism evidence="1">
    <name type="scientific">Salmonella sp</name>
    <dbReference type="NCBI Taxonomy" id="599"/>
    <lineage>
        <taxon>Bacteria</taxon>
        <taxon>Pseudomonadati</taxon>
        <taxon>Pseudomonadota</taxon>
        <taxon>Gammaproteobacteria</taxon>
        <taxon>Enterobacterales</taxon>
        <taxon>Enterobacteriaceae</taxon>
        <taxon>Salmonella</taxon>
    </lineage>
</organism>
<proteinExistence type="predicted"/>
<reference evidence="1" key="1">
    <citation type="submission" date="2019-01" db="EMBL/GenBank/DDBJ databases">
        <title>Salmonella strain 1423 plasmid sequences.</title>
        <authorList>
            <person name="Chen K."/>
            <person name="Chen S."/>
        </authorList>
    </citation>
    <scope>NUCLEOTIDE SEQUENCE</scope>
    <source>
        <strain evidence="1">Sa1423</strain>
        <plasmid evidence="1">pSa1423-160k</plasmid>
    </source>
</reference>
<name>A0A482ETF2_SALSP</name>
<dbReference type="AlphaFoldDB" id="A0A482ETF2"/>
<evidence type="ECO:0000313" key="1">
    <source>
        <dbReference type="EMBL" id="QBM91498.1"/>
    </source>
</evidence>